<reference evidence="3" key="1">
    <citation type="submission" date="2021-11" db="EMBL/GenBank/DDBJ databases">
        <title>A Novel Adlercreutzia Species, isolated from a Allomyrina dichotoma larva feces.</title>
        <authorList>
            <person name="Suh M.K."/>
        </authorList>
    </citation>
    <scope>NUCLEOTIDE SEQUENCE</scope>
    <source>
        <strain evidence="3">JBNU-10</strain>
    </source>
</reference>
<feature type="transmembrane region" description="Helical" evidence="2">
    <location>
        <begin position="6"/>
        <end position="34"/>
    </location>
</feature>
<keyword evidence="2" id="KW-0812">Transmembrane</keyword>
<dbReference type="InterPro" id="IPR046570">
    <property type="entry name" value="DUF6724"/>
</dbReference>
<evidence type="ECO:0000313" key="4">
    <source>
        <dbReference type="Proteomes" id="UP001430755"/>
    </source>
</evidence>
<dbReference type="Proteomes" id="UP001430755">
    <property type="component" value="Unassembled WGS sequence"/>
</dbReference>
<keyword evidence="2" id="KW-0472">Membrane</keyword>
<keyword evidence="2" id="KW-1133">Transmembrane helix</keyword>
<gene>
    <name evidence="3" type="ORF">LPT13_01200</name>
</gene>
<accession>A0ABS9WDM6</accession>
<keyword evidence="4" id="KW-1185">Reference proteome</keyword>
<feature type="compositionally biased region" description="Acidic residues" evidence="1">
    <location>
        <begin position="52"/>
        <end position="64"/>
    </location>
</feature>
<evidence type="ECO:0000313" key="3">
    <source>
        <dbReference type="EMBL" id="MCI2240971.1"/>
    </source>
</evidence>
<dbReference type="RefSeq" id="WP_242162693.1">
    <property type="nucleotide sequence ID" value="NZ_JAJMLW010000001.1"/>
</dbReference>
<feature type="region of interest" description="Disordered" evidence="1">
    <location>
        <begin position="44"/>
        <end position="64"/>
    </location>
</feature>
<evidence type="ECO:0000256" key="1">
    <source>
        <dbReference type="SAM" id="MobiDB-lite"/>
    </source>
</evidence>
<organism evidence="3 4">
    <name type="scientific">Adlercreutzia faecimuris</name>
    <dbReference type="NCBI Taxonomy" id="2897341"/>
    <lineage>
        <taxon>Bacteria</taxon>
        <taxon>Bacillati</taxon>
        <taxon>Actinomycetota</taxon>
        <taxon>Coriobacteriia</taxon>
        <taxon>Eggerthellales</taxon>
        <taxon>Eggerthellaceae</taxon>
        <taxon>Adlercreutzia</taxon>
    </lineage>
</organism>
<sequence length="64" mass="7440">MDMGEIYHFLFETMPGIGCLIGAGLVLSVIACVIMERRTRKQFKNHEKTEDDWSLFDDDDEEEN</sequence>
<dbReference type="Pfam" id="PF20485">
    <property type="entry name" value="DUF6724"/>
    <property type="match status" value="1"/>
</dbReference>
<comment type="caution">
    <text evidence="3">The sequence shown here is derived from an EMBL/GenBank/DDBJ whole genome shotgun (WGS) entry which is preliminary data.</text>
</comment>
<protein>
    <submittedName>
        <fullName evidence="3">Uncharacterized protein</fullName>
    </submittedName>
</protein>
<dbReference type="EMBL" id="JAJMLW010000001">
    <property type="protein sequence ID" value="MCI2240971.1"/>
    <property type="molecule type" value="Genomic_DNA"/>
</dbReference>
<evidence type="ECO:0000256" key="2">
    <source>
        <dbReference type="SAM" id="Phobius"/>
    </source>
</evidence>
<name>A0ABS9WDM6_9ACTN</name>
<proteinExistence type="predicted"/>